<dbReference type="InterPro" id="IPR038404">
    <property type="entry name" value="TRAP_DctP_sf"/>
</dbReference>
<protein>
    <submittedName>
        <fullName evidence="5">TRAP transporter substrate-binding protein DctP</fullName>
    </submittedName>
</protein>
<gene>
    <name evidence="5" type="primary">dctP</name>
    <name evidence="5" type="ORF">ACFOSU_12730</name>
</gene>
<dbReference type="RefSeq" id="WP_380690199.1">
    <property type="nucleotide sequence ID" value="NZ_JBHRSS010000006.1"/>
</dbReference>
<dbReference type="Pfam" id="PF03480">
    <property type="entry name" value="DctP"/>
    <property type="match status" value="1"/>
</dbReference>
<dbReference type="NCBIfam" id="NF037995">
    <property type="entry name" value="TRAP_S1"/>
    <property type="match status" value="1"/>
</dbReference>
<evidence type="ECO:0000256" key="1">
    <source>
        <dbReference type="ARBA" id="ARBA00009023"/>
    </source>
</evidence>
<reference evidence="6" key="1">
    <citation type="journal article" date="2019" name="Int. J. Syst. Evol. Microbiol.">
        <title>The Global Catalogue of Microorganisms (GCM) 10K type strain sequencing project: providing services to taxonomists for standard genome sequencing and annotation.</title>
        <authorList>
            <consortium name="The Broad Institute Genomics Platform"/>
            <consortium name="The Broad Institute Genome Sequencing Center for Infectious Disease"/>
            <person name="Wu L."/>
            <person name="Ma J."/>
        </authorList>
    </citation>
    <scope>NUCLEOTIDE SEQUENCE [LARGE SCALE GENOMIC DNA]</scope>
    <source>
        <strain evidence="6">KCTC 52640</strain>
    </source>
</reference>
<evidence type="ECO:0000256" key="2">
    <source>
        <dbReference type="ARBA" id="ARBA00022448"/>
    </source>
</evidence>
<dbReference type="PANTHER" id="PTHR33376:SF7">
    <property type="entry name" value="C4-DICARBOXYLATE-BINDING PROTEIN DCTB"/>
    <property type="match status" value="1"/>
</dbReference>
<evidence type="ECO:0000313" key="5">
    <source>
        <dbReference type="EMBL" id="MFC3104750.1"/>
    </source>
</evidence>
<feature type="chain" id="PRO_5047459894" evidence="4">
    <location>
        <begin position="24"/>
        <end position="328"/>
    </location>
</feature>
<feature type="signal peptide" evidence="4">
    <location>
        <begin position="1"/>
        <end position="23"/>
    </location>
</feature>
<evidence type="ECO:0000313" key="6">
    <source>
        <dbReference type="Proteomes" id="UP001595462"/>
    </source>
</evidence>
<dbReference type="PANTHER" id="PTHR33376">
    <property type="match status" value="1"/>
</dbReference>
<name>A0ABV7EQJ8_9GAMM</name>
<sequence length="328" mass="35963">MYNTAKRMILMALLLTVVQTASATDMVMTNEVATSHWKTQYMKEVGEAIKKKTDGEINPIVFPSGQIYSDQDALAALGTGAVQMVWPVSVRLETIDQRAGVLSLPFTLKTADMQKACYRQQVSDLLTSFVDKRNLKVLTLLRAADLIFLFGDKNIDSLQDMHGVKVRVIGGKVYLATMQATGANPISMAASEMSTALAQGTIDGVLSSAAGWADMLGTSAQYGFYVPGFELATYAVVVDKGWFDALSDKDAAIVRNSVEDIADDQWTSTVKKDQKLIEEMESKGSTYTVADDAEIQRWRDKMQPVIDRFDADHPGVVEKFKALDSACQ</sequence>
<keyword evidence="3 4" id="KW-0732">Signal</keyword>
<keyword evidence="6" id="KW-1185">Reference proteome</keyword>
<dbReference type="EMBL" id="JBHRSS010000006">
    <property type="protein sequence ID" value="MFC3104750.1"/>
    <property type="molecule type" value="Genomic_DNA"/>
</dbReference>
<dbReference type="SUPFAM" id="SSF53850">
    <property type="entry name" value="Periplasmic binding protein-like II"/>
    <property type="match status" value="1"/>
</dbReference>
<evidence type="ECO:0000256" key="4">
    <source>
        <dbReference type="SAM" id="SignalP"/>
    </source>
</evidence>
<dbReference type="Proteomes" id="UP001595462">
    <property type="component" value="Unassembled WGS sequence"/>
</dbReference>
<proteinExistence type="inferred from homology"/>
<organism evidence="5 6">
    <name type="scientific">Salinisphaera aquimarina</name>
    <dbReference type="NCBI Taxonomy" id="2094031"/>
    <lineage>
        <taxon>Bacteria</taxon>
        <taxon>Pseudomonadati</taxon>
        <taxon>Pseudomonadota</taxon>
        <taxon>Gammaproteobacteria</taxon>
        <taxon>Salinisphaerales</taxon>
        <taxon>Salinisphaeraceae</taxon>
        <taxon>Salinisphaera</taxon>
    </lineage>
</organism>
<comment type="caution">
    <text evidence="5">The sequence shown here is derived from an EMBL/GenBank/DDBJ whole genome shotgun (WGS) entry which is preliminary data.</text>
</comment>
<evidence type="ECO:0000256" key="3">
    <source>
        <dbReference type="ARBA" id="ARBA00022729"/>
    </source>
</evidence>
<dbReference type="Gene3D" id="3.40.190.170">
    <property type="entry name" value="Bacterial extracellular solute-binding protein, family 7"/>
    <property type="match status" value="1"/>
</dbReference>
<comment type="similarity">
    <text evidence="1">Belongs to the bacterial solute-binding protein 7 family.</text>
</comment>
<keyword evidence="2" id="KW-0813">Transport</keyword>
<dbReference type="InterPro" id="IPR018389">
    <property type="entry name" value="DctP_fam"/>
</dbReference>
<accession>A0ABV7EQJ8</accession>